<dbReference type="Proteomes" id="UP000776252">
    <property type="component" value="Unassembled WGS sequence"/>
</dbReference>
<protein>
    <submittedName>
        <fullName evidence="1">Uncharacterized protein</fullName>
    </submittedName>
</protein>
<comment type="caution">
    <text evidence="1">The sequence shown here is derived from an EMBL/GenBank/DDBJ whole genome shotgun (WGS) entry which is preliminary data.</text>
</comment>
<dbReference type="RefSeq" id="WP_216146087.1">
    <property type="nucleotide sequence ID" value="NZ_JAHLDV010000005.1"/>
</dbReference>
<sequence>MRIISENNLCINRPYINLKKLPIKSSLRVGEITTAGFKGTYIINQHTQDLSTNENYMLQFNNGIQKMTLDTQLLNELLLVEVNYSSKNSNKSAKFKVYFVLDNIKYSLPFSQFQDIYENCMNILTRDLDGKEELTYIKESFSDLQNDKLPVDIDLNLERLQEFKDKVNYKRNIYYFVINNIASNTSKYDINAKPKEILISNTLIVLRYNVSTRLYIILEPTDKTTKIKLNETDIICNLGEANFPTVSICTSYGLGKLLDVKNNVIPNTNTLSLFANILDLGLNVLDN</sequence>
<organism evidence="1 2">
    <name type="scientific">Clostridium frigoris</name>
    <dbReference type="NCBI Taxonomy" id="205327"/>
    <lineage>
        <taxon>Bacteria</taxon>
        <taxon>Bacillati</taxon>
        <taxon>Bacillota</taxon>
        <taxon>Clostridia</taxon>
        <taxon>Eubacteriales</taxon>
        <taxon>Clostridiaceae</taxon>
        <taxon>Clostridium</taxon>
    </lineage>
</organism>
<name>A0ABS6BRA3_9CLOT</name>
<reference evidence="1 2" key="1">
    <citation type="submission" date="2021-06" db="EMBL/GenBank/DDBJ databases">
        <title>Clostridia strains as spoilage organisms.</title>
        <authorList>
            <person name="Wambui J."/>
            <person name="Stephan R."/>
            <person name="Stevens M.J.A."/>
        </authorList>
    </citation>
    <scope>NUCLEOTIDE SEQUENCE [LARGE SCALE GENOMIC DNA]</scope>
    <source>
        <strain evidence="1 2">DSM 14204</strain>
    </source>
</reference>
<evidence type="ECO:0000313" key="2">
    <source>
        <dbReference type="Proteomes" id="UP000776252"/>
    </source>
</evidence>
<gene>
    <name evidence="1" type="ORF">KPL37_03755</name>
</gene>
<evidence type="ECO:0000313" key="1">
    <source>
        <dbReference type="EMBL" id="MBU3158879.1"/>
    </source>
</evidence>
<keyword evidence="2" id="KW-1185">Reference proteome</keyword>
<proteinExistence type="predicted"/>
<accession>A0ABS6BRA3</accession>
<dbReference type="EMBL" id="JAHLDV010000005">
    <property type="protein sequence ID" value="MBU3158879.1"/>
    <property type="molecule type" value="Genomic_DNA"/>
</dbReference>